<feature type="transmembrane region" description="Helical" evidence="1">
    <location>
        <begin position="135"/>
        <end position="160"/>
    </location>
</feature>
<evidence type="ECO:0000313" key="3">
    <source>
        <dbReference type="Proteomes" id="UP000298484"/>
    </source>
</evidence>
<keyword evidence="1" id="KW-1133">Transmembrane helix</keyword>
<feature type="transmembrane region" description="Helical" evidence="1">
    <location>
        <begin position="87"/>
        <end position="115"/>
    </location>
</feature>
<evidence type="ECO:0000256" key="1">
    <source>
        <dbReference type="SAM" id="Phobius"/>
    </source>
</evidence>
<dbReference type="Proteomes" id="UP000298484">
    <property type="component" value="Unassembled WGS sequence"/>
</dbReference>
<keyword evidence="1" id="KW-0472">Membrane</keyword>
<sequence length="161" mass="17799">MLEIIVWIIIIALFIASFAGVIFPIIPSPLVLWVGFLLYHFVLNAEELTWFFWVAMAVLTVILIVSDIIANSYFVKKYGGSKWGERGAAIAVIIGSFIIPPFGILIIPFVAVLVIELMQERTLQEAIRASIGSLIGFLGGAAAKVVIQLAMIVWFFIVIIF</sequence>
<keyword evidence="1" id="KW-0812">Transmembrane</keyword>
<feature type="transmembrane region" description="Helical" evidence="1">
    <location>
        <begin position="7"/>
        <end position="38"/>
    </location>
</feature>
<keyword evidence="3" id="KW-1185">Reference proteome</keyword>
<dbReference type="PANTHER" id="PTHR39165">
    <property type="entry name" value="IG HYPOTHETICAL 17883"/>
    <property type="match status" value="1"/>
</dbReference>
<gene>
    <name evidence="2" type="ORF">E4U82_17600</name>
</gene>
<protein>
    <submittedName>
        <fullName evidence="2">DUF456 family protein</fullName>
    </submittedName>
</protein>
<accession>A0A4Y9A895</accession>
<organism evidence="2 3">
    <name type="scientific">Lentibacillus salicampi</name>
    <dbReference type="NCBI Taxonomy" id="175306"/>
    <lineage>
        <taxon>Bacteria</taxon>
        <taxon>Bacillati</taxon>
        <taxon>Bacillota</taxon>
        <taxon>Bacilli</taxon>
        <taxon>Bacillales</taxon>
        <taxon>Bacillaceae</taxon>
        <taxon>Lentibacillus</taxon>
    </lineage>
</organism>
<evidence type="ECO:0000313" key="2">
    <source>
        <dbReference type="EMBL" id="TFJ91452.1"/>
    </source>
</evidence>
<dbReference type="OrthoDB" id="9808460at2"/>
<reference evidence="2 3" key="1">
    <citation type="submission" date="2019-03" db="EMBL/GenBank/DDBJ databases">
        <title>Genome sequence of Lentibacillus salicampi ATCC BAA-719.</title>
        <authorList>
            <person name="Maclea K.S."/>
            <person name="Simoes Junior M."/>
        </authorList>
    </citation>
    <scope>NUCLEOTIDE SEQUENCE [LARGE SCALE GENOMIC DNA]</scope>
    <source>
        <strain evidence="2 3">ATCC BAA-719</strain>
    </source>
</reference>
<dbReference type="Pfam" id="PF04306">
    <property type="entry name" value="DUF456"/>
    <property type="match status" value="1"/>
</dbReference>
<dbReference type="AlphaFoldDB" id="A0A4Y9A895"/>
<dbReference type="RefSeq" id="WP_135111479.1">
    <property type="nucleotide sequence ID" value="NZ_SRHY01000052.1"/>
</dbReference>
<dbReference type="EMBL" id="SRHY01000052">
    <property type="protein sequence ID" value="TFJ91452.1"/>
    <property type="molecule type" value="Genomic_DNA"/>
</dbReference>
<proteinExistence type="predicted"/>
<name>A0A4Y9A895_9BACI</name>
<dbReference type="InterPro" id="IPR007403">
    <property type="entry name" value="DUF456"/>
</dbReference>
<feature type="transmembrane region" description="Helical" evidence="1">
    <location>
        <begin position="50"/>
        <end position="75"/>
    </location>
</feature>
<comment type="caution">
    <text evidence="2">The sequence shown here is derived from an EMBL/GenBank/DDBJ whole genome shotgun (WGS) entry which is preliminary data.</text>
</comment>
<dbReference type="PANTHER" id="PTHR39165:SF1">
    <property type="entry name" value="DUF456 DOMAIN-CONTAINING PROTEIN"/>
    <property type="match status" value="1"/>
</dbReference>